<dbReference type="SMART" id="SM00382">
    <property type="entry name" value="AAA"/>
    <property type="match status" value="1"/>
</dbReference>
<dbReference type="PROSITE" id="PS50893">
    <property type="entry name" value="ABC_TRANSPORTER_2"/>
    <property type="match status" value="1"/>
</dbReference>
<dbReference type="CDD" id="cd18582">
    <property type="entry name" value="ABC_6TM_ATM1_ABCB7"/>
    <property type="match status" value="1"/>
</dbReference>
<evidence type="ECO:0000256" key="4">
    <source>
        <dbReference type="ARBA" id="ARBA00022741"/>
    </source>
</evidence>
<comment type="subcellular location">
    <subcellularLocation>
        <location evidence="1">Cell membrane</location>
        <topology evidence="1">Multi-pass membrane protein</topology>
    </subcellularLocation>
</comment>
<evidence type="ECO:0000256" key="8">
    <source>
        <dbReference type="SAM" id="Phobius"/>
    </source>
</evidence>
<feature type="domain" description="ABC transmembrane type-1" evidence="10">
    <location>
        <begin position="44"/>
        <end position="328"/>
    </location>
</feature>
<evidence type="ECO:0000259" key="9">
    <source>
        <dbReference type="PROSITE" id="PS50893"/>
    </source>
</evidence>
<feature type="transmembrane region" description="Helical" evidence="8">
    <location>
        <begin position="39"/>
        <end position="64"/>
    </location>
</feature>
<keyword evidence="3 8" id="KW-0812">Transmembrane</keyword>
<dbReference type="InterPro" id="IPR003593">
    <property type="entry name" value="AAA+_ATPase"/>
</dbReference>
<dbReference type="FunFam" id="3.40.50.300:FF:000287">
    <property type="entry name" value="Multidrug ABC transporter ATP-binding protein"/>
    <property type="match status" value="1"/>
</dbReference>
<dbReference type="Pfam" id="PF00005">
    <property type="entry name" value="ABC_tran"/>
    <property type="match status" value="1"/>
</dbReference>
<accession>A0A511AZ68</accession>
<dbReference type="GO" id="GO:0140359">
    <property type="term" value="F:ABC-type transporter activity"/>
    <property type="evidence" value="ECO:0007669"/>
    <property type="project" value="InterPro"/>
</dbReference>
<dbReference type="Gene3D" id="3.40.50.300">
    <property type="entry name" value="P-loop containing nucleotide triphosphate hydrolases"/>
    <property type="match status" value="1"/>
</dbReference>
<evidence type="ECO:0000313" key="12">
    <source>
        <dbReference type="Proteomes" id="UP000321230"/>
    </source>
</evidence>
<dbReference type="PROSITE" id="PS00211">
    <property type="entry name" value="ABC_TRANSPORTER_1"/>
    <property type="match status" value="1"/>
</dbReference>
<evidence type="ECO:0000256" key="3">
    <source>
        <dbReference type="ARBA" id="ARBA00022692"/>
    </source>
</evidence>
<organism evidence="11 12">
    <name type="scientific">Gluconobacter wancherniae NBRC 103581</name>
    <dbReference type="NCBI Taxonomy" id="656744"/>
    <lineage>
        <taxon>Bacteria</taxon>
        <taxon>Pseudomonadati</taxon>
        <taxon>Pseudomonadota</taxon>
        <taxon>Alphaproteobacteria</taxon>
        <taxon>Acetobacterales</taxon>
        <taxon>Acetobacteraceae</taxon>
        <taxon>Gluconobacter</taxon>
    </lineage>
</organism>
<dbReference type="InterPro" id="IPR011527">
    <property type="entry name" value="ABC1_TM_dom"/>
</dbReference>
<dbReference type="PANTHER" id="PTHR24221:SF654">
    <property type="entry name" value="ATP-BINDING CASSETTE SUB-FAMILY B MEMBER 6"/>
    <property type="match status" value="1"/>
</dbReference>
<dbReference type="GO" id="GO:0016887">
    <property type="term" value="F:ATP hydrolysis activity"/>
    <property type="evidence" value="ECO:0007669"/>
    <property type="project" value="InterPro"/>
</dbReference>
<dbReference type="AlphaFoldDB" id="A0A511AZ68"/>
<keyword evidence="5 11" id="KW-0067">ATP-binding</keyword>
<dbReference type="InterPro" id="IPR039421">
    <property type="entry name" value="Type_1_exporter"/>
</dbReference>
<sequence length="610" mass="66627">MLSALHSPGMLKTSDSSSPVRISLLDLWRQIRPPQITPLALRIVVTLVLLLLESGATVATPWLFSRMVGVLSEKQALMSVPVWLIAQYAIIRIVSGISSPLRDMLIAPASADLQRRVALLGLKHLHAMSSRFHLDRQTGAVTRTLDRGSDAVGTLLSLVLFNVLPNVIELGLTLIVILRIFNWRYVALLVFTIGIYGSVSFIFTRLRMQARRERNVASSQAQHQLVDSILNFETVRSFGNEHHEIALYDVARSALMRSELRLQRLIGFSQISRNVLIALTTTALLALAAHDIVLGKIGVAQFVLIGTYLRSLYSSVGSLNYVSAGWRNARVDLEHYLELLGRQSEVQEAAEPVRLATRLSSGGAAQVVLKNVAFGYSPKRQILHDISLNAPAGTSVAIVGPTGSGKSTLGRLLTRAYDPTSGEILIDGHDLRDITLHDLREVIGVVPQDTTLFNDSIGRNISYGDLTASEAAMKAAAASAQIDTFIESLPEGYETIVGERGLKLSGGEKQRVAIARVILKDPRILLLDEATSALDTRTEAAIQNELDALSRARTTFTVAHRLSTVQNADQIVVLEEGRIVERGTHVDLLQNDGVYARMWSVQAGESVIQA</sequence>
<dbReference type="EMBL" id="BJUZ01000001">
    <property type="protein sequence ID" value="GEK93510.1"/>
    <property type="molecule type" value="Genomic_DNA"/>
</dbReference>
<evidence type="ECO:0000256" key="1">
    <source>
        <dbReference type="ARBA" id="ARBA00004651"/>
    </source>
</evidence>
<proteinExistence type="predicted"/>
<keyword evidence="12" id="KW-1185">Reference proteome</keyword>
<feature type="transmembrane region" description="Helical" evidence="8">
    <location>
        <begin position="265"/>
        <end position="286"/>
    </location>
</feature>
<evidence type="ECO:0000256" key="5">
    <source>
        <dbReference type="ARBA" id="ARBA00022840"/>
    </source>
</evidence>
<keyword evidence="6 8" id="KW-1133">Transmembrane helix</keyword>
<dbReference type="GO" id="GO:0005886">
    <property type="term" value="C:plasma membrane"/>
    <property type="evidence" value="ECO:0007669"/>
    <property type="project" value="UniProtKB-SubCell"/>
</dbReference>
<dbReference type="Proteomes" id="UP000321230">
    <property type="component" value="Unassembled WGS sequence"/>
</dbReference>
<dbReference type="Pfam" id="PF00664">
    <property type="entry name" value="ABC_membrane"/>
    <property type="match status" value="1"/>
</dbReference>
<dbReference type="SUPFAM" id="SSF52540">
    <property type="entry name" value="P-loop containing nucleoside triphosphate hydrolases"/>
    <property type="match status" value="1"/>
</dbReference>
<dbReference type="InterPro" id="IPR036640">
    <property type="entry name" value="ABC1_TM_sf"/>
</dbReference>
<reference evidence="11 12" key="1">
    <citation type="submission" date="2019-07" db="EMBL/GenBank/DDBJ databases">
        <title>Whole genome shotgun sequence of Gluconobacter wancherniae NBRC 103581.</title>
        <authorList>
            <person name="Hosoyama A."/>
            <person name="Uohara A."/>
            <person name="Ohji S."/>
            <person name="Ichikawa N."/>
        </authorList>
    </citation>
    <scope>NUCLEOTIDE SEQUENCE [LARGE SCALE GENOMIC DNA]</scope>
    <source>
        <strain evidence="11 12">NBRC 103581</strain>
    </source>
</reference>
<evidence type="ECO:0000259" key="10">
    <source>
        <dbReference type="PROSITE" id="PS50929"/>
    </source>
</evidence>
<comment type="caution">
    <text evidence="11">The sequence shown here is derived from an EMBL/GenBank/DDBJ whole genome shotgun (WGS) entry which is preliminary data.</text>
</comment>
<evidence type="ECO:0000256" key="7">
    <source>
        <dbReference type="ARBA" id="ARBA00023136"/>
    </source>
</evidence>
<feature type="transmembrane region" description="Helical" evidence="8">
    <location>
        <begin position="155"/>
        <end position="177"/>
    </location>
</feature>
<dbReference type="InterPro" id="IPR017871">
    <property type="entry name" value="ABC_transporter-like_CS"/>
</dbReference>
<dbReference type="PROSITE" id="PS50929">
    <property type="entry name" value="ABC_TM1F"/>
    <property type="match status" value="1"/>
</dbReference>
<dbReference type="SUPFAM" id="SSF90123">
    <property type="entry name" value="ABC transporter transmembrane region"/>
    <property type="match status" value="1"/>
</dbReference>
<keyword evidence="2" id="KW-0813">Transport</keyword>
<dbReference type="InterPro" id="IPR003439">
    <property type="entry name" value="ABC_transporter-like_ATP-bd"/>
</dbReference>
<evidence type="ECO:0000256" key="2">
    <source>
        <dbReference type="ARBA" id="ARBA00022448"/>
    </source>
</evidence>
<dbReference type="GO" id="GO:0005524">
    <property type="term" value="F:ATP binding"/>
    <property type="evidence" value="ECO:0007669"/>
    <property type="project" value="UniProtKB-KW"/>
</dbReference>
<name>A0A511AZ68_9PROT</name>
<keyword evidence="4" id="KW-0547">Nucleotide-binding</keyword>
<dbReference type="InterPro" id="IPR027417">
    <property type="entry name" value="P-loop_NTPase"/>
</dbReference>
<protein>
    <submittedName>
        <fullName evidence="11">ABC transporter ATP-binding protein</fullName>
    </submittedName>
</protein>
<gene>
    <name evidence="11" type="ORF">GWA01_12800</name>
</gene>
<feature type="domain" description="ABC transporter" evidence="9">
    <location>
        <begin position="367"/>
        <end position="601"/>
    </location>
</feature>
<feature type="transmembrane region" description="Helical" evidence="8">
    <location>
        <begin position="183"/>
        <end position="204"/>
    </location>
</feature>
<evidence type="ECO:0000313" key="11">
    <source>
        <dbReference type="EMBL" id="GEK93510.1"/>
    </source>
</evidence>
<dbReference type="Gene3D" id="1.20.1560.10">
    <property type="entry name" value="ABC transporter type 1, transmembrane domain"/>
    <property type="match status" value="1"/>
</dbReference>
<dbReference type="PANTHER" id="PTHR24221">
    <property type="entry name" value="ATP-BINDING CASSETTE SUB-FAMILY B"/>
    <property type="match status" value="1"/>
</dbReference>
<keyword evidence="7 8" id="KW-0472">Membrane</keyword>
<evidence type="ECO:0000256" key="6">
    <source>
        <dbReference type="ARBA" id="ARBA00022989"/>
    </source>
</evidence>